<gene>
    <name evidence="10" type="ORF">RIMI_LOCUS16751444</name>
</gene>
<dbReference type="PROSITE" id="PS50216">
    <property type="entry name" value="DHHC"/>
    <property type="match status" value="1"/>
</dbReference>
<dbReference type="InterPro" id="IPR023780">
    <property type="entry name" value="Chromo_domain"/>
</dbReference>
<comment type="catalytic activity">
    <reaction evidence="8">
        <text>L-cysteinyl-[protein] + hexadecanoyl-CoA = S-hexadecanoyl-L-cysteinyl-[protein] + CoA</text>
        <dbReference type="Rhea" id="RHEA:36683"/>
        <dbReference type="Rhea" id="RHEA-COMP:10131"/>
        <dbReference type="Rhea" id="RHEA-COMP:11032"/>
        <dbReference type="ChEBI" id="CHEBI:29950"/>
        <dbReference type="ChEBI" id="CHEBI:57287"/>
        <dbReference type="ChEBI" id="CHEBI:57379"/>
        <dbReference type="ChEBI" id="CHEBI:74151"/>
        <dbReference type="EC" id="2.3.1.225"/>
    </reaction>
</comment>
<keyword evidence="3 8" id="KW-0808">Transferase</keyword>
<dbReference type="InterPro" id="IPR001594">
    <property type="entry name" value="Palmitoyltrfase_DHHC"/>
</dbReference>
<dbReference type="InterPro" id="IPR000953">
    <property type="entry name" value="Chromo/chromo_shadow_dom"/>
</dbReference>
<dbReference type="Pfam" id="PF00385">
    <property type="entry name" value="Chromo"/>
    <property type="match status" value="1"/>
</dbReference>
<dbReference type="CDD" id="cd00024">
    <property type="entry name" value="CD_CSD"/>
    <property type="match status" value="1"/>
</dbReference>
<keyword evidence="5 8" id="KW-1133">Transmembrane helix</keyword>
<evidence type="ECO:0000256" key="6">
    <source>
        <dbReference type="ARBA" id="ARBA00023136"/>
    </source>
</evidence>
<dbReference type="PANTHER" id="PTHR12246">
    <property type="entry name" value="PALMITOYLTRANSFERASE ZDHHC16"/>
    <property type="match status" value="1"/>
</dbReference>
<keyword evidence="11" id="KW-1185">Reference proteome</keyword>
<evidence type="ECO:0000313" key="10">
    <source>
        <dbReference type="EMBL" id="CAJ0959296.1"/>
    </source>
</evidence>
<evidence type="ECO:0000256" key="3">
    <source>
        <dbReference type="ARBA" id="ARBA00022679"/>
    </source>
</evidence>
<dbReference type="Proteomes" id="UP001176940">
    <property type="component" value="Unassembled WGS sequence"/>
</dbReference>
<organism evidence="10 11">
    <name type="scientific">Ranitomeya imitator</name>
    <name type="common">mimic poison frog</name>
    <dbReference type="NCBI Taxonomy" id="111125"/>
    <lineage>
        <taxon>Eukaryota</taxon>
        <taxon>Metazoa</taxon>
        <taxon>Chordata</taxon>
        <taxon>Craniata</taxon>
        <taxon>Vertebrata</taxon>
        <taxon>Euteleostomi</taxon>
        <taxon>Amphibia</taxon>
        <taxon>Batrachia</taxon>
        <taxon>Anura</taxon>
        <taxon>Neobatrachia</taxon>
        <taxon>Hyloidea</taxon>
        <taxon>Dendrobatidae</taxon>
        <taxon>Dendrobatinae</taxon>
        <taxon>Ranitomeya</taxon>
    </lineage>
</organism>
<evidence type="ECO:0000256" key="7">
    <source>
        <dbReference type="ARBA" id="ARBA00023315"/>
    </source>
</evidence>
<evidence type="ECO:0000256" key="4">
    <source>
        <dbReference type="ARBA" id="ARBA00022692"/>
    </source>
</evidence>
<feature type="domain" description="Chromo" evidence="9">
    <location>
        <begin position="19"/>
        <end position="66"/>
    </location>
</feature>
<comment type="caution">
    <text evidence="10">The sequence shown here is derived from an EMBL/GenBank/DDBJ whole genome shotgun (WGS) entry which is preliminary data.</text>
</comment>
<dbReference type="Pfam" id="PF01529">
    <property type="entry name" value="DHHC"/>
    <property type="match status" value="1"/>
</dbReference>
<comment type="similarity">
    <text evidence="8">Belongs to the DHHC palmitoyltransferase family.</text>
</comment>
<keyword evidence="4 8" id="KW-0812">Transmembrane</keyword>
<keyword evidence="6 8" id="KW-0472">Membrane</keyword>
<accession>A0ABN9M865</accession>
<evidence type="ECO:0000256" key="5">
    <source>
        <dbReference type="ARBA" id="ARBA00022989"/>
    </source>
</evidence>
<dbReference type="SUPFAM" id="SSF54160">
    <property type="entry name" value="Chromo domain-like"/>
    <property type="match status" value="1"/>
</dbReference>
<dbReference type="SMART" id="SM00298">
    <property type="entry name" value="CHROMO"/>
    <property type="match status" value="1"/>
</dbReference>
<evidence type="ECO:0000313" key="11">
    <source>
        <dbReference type="Proteomes" id="UP001176940"/>
    </source>
</evidence>
<evidence type="ECO:0000259" key="9">
    <source>
        <dbReference type="PROSITE" id="PS50013"/>
    </source>
</evidence>
<feature type="transmembrane region" description="Helical" evidence="8">
    <location>
        <begin position="331"/>
        <end position="349"/>
    </location>
</feature>
<evidence type="ECO:0000256" key="8">
    <source>
        <dbReference type="RuleBase" id="RU079119"/>
    </source>
</evidence>
<dbReference type="EMBL" id="CAUEEQ010047392">
    <property type="protein sequence ID" value="CAJ0959296.1"/>
    <property type="molecule type" value="Genomic_DNA"/>
</dbReference>
<dbReference type="InterPro" id="IPR039859">
    <property type="entry name" value="PFA4/ZDH16/20/ERF2-like"/>
</dbReference>
<reference evidence="10" key="1">
    <citation type="submission" date="2023-07" db="EMBL/GenBank/DDBJ databases">
        <authorList>
            <person name="Stuckert A."/>
        </authorList>
    </citation>
    <scope>NUCLEOTIDE SEQUENCE</scope>
</reference>
<comment type="subcellular location">
    <subcellularLocation>
        <location evidence="2">Membrane</location>
        <topology evidence="2">Multi-pass membrane protein</topology>
    </subcellularLocation>
    <subcellularLocation>
        <location evidence="1">Nucleus</location>
    </subcellularLocation>
</comment>
<feature type="transmembrane region" description="Helical" evidence="8">
    <location>
        <begin position="460"/>
        <end position="483"/>
    </location>
</feature>
<comment type="domain">
    <text evidence="8">The DHHC domain is required for palmitoyltransferase activity.</text>
</comment>
<proteinExistence type="inferred from homology"/>
<dbReference type="PROSITE" id="PS50013">
    <property type="entry name" value="CHROMO_2"/>
    <property type="match status" value="1"/>
</dbReference>
<dbReference type="EC" id="2.3.1.225" evidence="8"/>
<name>A0ABN9M865_9NEOB</name>
<protein>
    <recommendedName>
        <fullName evidence="8">Palmitoyltransferase</fullName>
        <ecNumber evidence="8">2.3.1.225</ecNumber>
    </recommendedName>
</protein>
<feature type="transmembrane region" description="Helical" evidence="8">
    <location>
        <begin position="303"/>
        <end position="325"/>
    </location>
</feature>
<evidence type="ECO:0000256" key="2">
    <source>
        <dbReference type="ARBA" id="ARBA00004141"/>
    </source>
</evidence>
<dbReference type="Gene3D" id="2.40.50.40">
    <property type="match status" value="1"/>
</dbReference>
<dbReference type="InterPro" id="IPR016197">
    <property type="entry name" value="Chromo-like_dom_sf"/>
</dbReference>
<sequence length="559" mass="63000">MVPSVEPPAPVLVEGELEYIVEKILDSRVSRRKLQYLVKWKGYAQEDNSWVFASDVHAPDLVRAFHVAHPGRPGGSVPGGFHHQYLVASIVSTWWLPSSVPGGFHRQYLVASIVSTWWPPSSVPGGLHRQYLVASIVSTWWPPSSVPGGLHRQYLVASIVSTWWPPSSVPGGLHRQYLVASIVSTWWPPSSVPGGLHRQYLVASIVSTWWPPSSVPGGLRRQYPEPPGHDHTPIAGVRSRVRCLRSDYPGRKDTFLADMQASGHRFRDVEHHPLLSDSDGYNPSPSDTELADRLWFIRDGCGMVCAIITWMLVFYADFVVTFVMLLPSRDFWYSVINGTMFNCLAVLALTSHLRTMLTDPGAVPKGNATKEYMESLQLKPGEVIYKCPKCCSIKPERAHHCSICKRCIRKMDHHCPWVNNCVGEKNQRFFVLFTMYIALISLHSLVLCGLQLFTCVRGQLQLLLTPVTVILMIFLCLEGLLFLTFTAVMFGTQIHSICNDETEIERLKSEKPTWERRLRWDGMRSVFGGQPSFLWINPFAGLPARRLLRGRKGGTEFSV</sequence>
<keyword evidence="7 8" id="KW-0012">Acyltransferase</keyword>
<evidence type="ECO:0000256" key="1">
    <source>
        <dbReference type="ARBA" id="ARBA00004123"/>
    </source>
</evidence>
<feature type="transmembrane region" description="Helical" evidence="8">
    <location>
        <begin position="429"/>
        <end position="454"/>
    </location>
</feature>